<dbReference type="PANTHER" id="PTHR43798">
    <property type="entry name" value="MONOACYLGLYCEROL LIPASE"/>
    <property type="match status" value="1"/>
</dbReference>
<evidence type="ECO:0000313" key="2">
    <source>
        <dbReference type="EMBL" id="GAA3390417.1"/>
    </source>
</evidence>
<evidence type="ECO:0000259" key="1">
    <source>
        <dbReference type="Pfam" id="PF00561"/>
    </source>
</evidence>
<dbReference type="PANTHER" id="PTHR43798:SF24">
    <property type="entry name" value="CIS-3-ALKYL-4-ALKYLOXETAN-2-ONE DECARBOXYLASE"/>
    <property type="match status" value="1"/>
</dbReference>
<dbReference type="InterPro" id="IPR000073">
    <property type="entry name" value="AB_hydrolase_1"/>
</dbReference>
<evidence type="ECO:0000313" key="3">
    <source>
        <dbReference type="Proteomes" id="UP001501676"/>
    </source>
</evidence>
<keyword evidence="2" id="KW-0378">Hydrolase</keyword>
<dbReference type="Pfam" id="PF00561">
    <property type="entry name" value="Abhydrolase_1"/>
    <property type="match status" value="1"/>
</dbReference>
<dbReference type="InterPro" id="IPR029058">
    <property type="entry name" value="AB_hydrolase_fold"/>
</dbReference>
<dbReference type="SUPFAM" id="SSF53474">
    <property type="entry name" value="alpha/beta-Hydrolases"/>
    <property type="match status" value="1"/>
</dbReference>
<sequence length="280" mass="30738">MDSEHVEVGWADTAVARFHYARAGTGPPVLLVPGAGGWRFSFEALIPLLARSNTVYALDPPGQGLTEIVDRSFPYGTTAVASSIGSFLDAVGAPRTAILGHSWGGGFALRFAELHPDRVSRLALIAPGGLDVKDVWEFRLARLPPFGELAVRIGPARSTRHLLRKSFAHPERVPEHRVGDLVDMLRSPQDRATRLRQMLRVERSVRWTTTEQNLHLVTVPVLLLWGSEDRILPARLVERFTARLPTVDPHVISGGGHALHDDCPHETLALLAPFLKADHA</sequence>
<dbReference type="GO" id="GO:0016787">
    <property type="term" value="F:hydrolase activity"/>
    <property type="evidence" value="ECO:0007669"/>
    <property type="project" value="UniProtKB-KW"/>
</dbReference>
<gene>
    <name evidence="2" type="ORF">GCM10020369_44290</name>
</gene>
<dbReference type="InterPro" id="IPR050266">
    <property type="entry name" value="AB_hydrolase_sf"/>
</dbReference>
<accession>A0ABP6T0X7</accession>
<organism evidence="2 3">
    <name type="scientific">Cryptosporangium minutisporangium</name>
    <dbReference type="NCBI Taxonomy" id="113569"/>
    <lineage>
        <taxon>Bacteria</taxon>
        <taxon>Bacillati</taxon>
        <taxon>Actinomycetota</taxon>
        <taxon>Actinomycetes</taxon>
        <taxon>Cryptosporangiales</taxon>
        <taxon>Cryptosporangiaceae</taxon>
        <taxon>Cryptosporangium</taxon>
    </lineage>
</organism>
<comment type="caution">
    <text evidence="2">The sequence shown here is derived from an EMBL/GenBank/DDBJ whole genome shotgun (WGS) entry which is preliminary data.</text>
</comment>
<name>A0ABP6T0X7_9ACTN</name>
<dbReference type="EMBL" id="BAAAYN010000028">
    <property type="protein sequence ID" value="GAA3390417.1"/>
    <property type="molecule type" value="Genomic_DNA"/>
</dbReference>
<dbReference type="Gene3D" id="3.40.50.1820">
    <property type="entry name" value="alpha/beta hydrolase"/>
    <property type="match status" value="1"/>
</dbReference>
<dbReference type="PRINTS" id="PR00111">
    <property type="entry name" value="ABHYDROLASE"/>
</dbReference>
<feature type="domain" description="AB hydrolase-1" evidence="1">
    <location>
        <begin position="27"/>
        <end position="262"/>
    </location>
</feature>
<keyword evidence="3" id="KW-1185">Reference proteome</keyword>
<protein>
    <submittedName>
        <fullName evidence="2">Alpha/beta fold hydrolase</fullName>
    </submittedName>
</protein>
<reference evidence="3" key="1">
    <citation type="journal article" date="2019" name="Int. J. Syst. Evol. Microbiol.">
        <title>The Global Catalogue of Microorganisms (GCM) 10K type strain sequencing project: providing services to taxonomists for standard genome sequencing and annotation.</title>
        <authorList>
            <consortium name="The Broad Institute Genomics Platform"/>
            <consortium name="The Broad Institute Genome Sequencing Center for Infectious Disease"/>
            <person name="Wu L."/>
            <person name="Ma J."/>
        </authorList>
    </citation>
    <scope>NUCLEOTIDE SEQUENCE [LARGE SCALE GENOMIC DNA]</scope>
    <source>
        <strain evidence="3">JCM 9458</strain>
    </source>
</reference>
<dbReference type="RefSeq" id="WP_345730082.1">
    <property type="nucleotide sequence ID" value="NZ_BAAAYN010000028.1"/>
</dbReference>
<dbReference type="Proteomes" id="UP001501676">
    <property type="component" value="Unassembled WGS sequence"/>
</dbReference>
<proteinExistence type="predicted"/>